<dbReference type="EMBL" id="JACSQK010000011">
    <property type="protein sequence ID" value="MBD7962320.1"/>
    <property type="molecule type" value="Genomic_DNA"/>
</dbReference>
<protein>
    <submittedName>
        <fullName evidence="1">Uncharacterized protein</fullName>
    </submittedName>
</protein>
<proteinExistence type="predicted"/>
<dbReference type="RefSeq" id="WP_191724730.1">
    <property type="nucleotide sequence ID" value="NZ_JACSQK010000011.1"/>
</dbReference>
<evidence type="ECO:0000313" key="1">
    <source>
        <dbReference type="EMBL" id="MBD7962320.1"/>
    </source>
</evidence>
<name>A0ABR8SFP6_9BURK</name>
<evidence type="ECO:0000313" key="2">
    <source>
        <dbReference type="Proteomes" id="UP000634919"/>
    </source>
</evidence>
<sequence length="58" mass="6280">MAELTQYITNHDVAACYAQMAALATACTQSLTKRALFREIKAKADASNGGGQITLYRQ</sequence>
<organism evidence="1 2">
    <name type="scientific">Comamonas avium</name>
    <dbReference type="NCBI Taxonomy" id="2762231"/>
    <lineage>
        <taxon>Bacteria</taxon>
        <taxon>Pseudomonadati</taxon>
        <taxon>Pseudomonadota</taxon>
        <taxon>Betaproteobacteria</taxon>
        <taxon>Burkholderiales</taxon>
        <taxon>Comamonadaceae</taxon>
        <taxon>Comamonas</taxon>
    </lineage>
</organism>
<comment type="caution">
    <text evidence="1">The sequence shown here is derived from an EMBL/GenBank/DDBJ whole genome shotgun (WGS) entry which is preliminary data.</text>
</comment>
<accession>A0ABR8SFP6</accession>
<keyword evidence="2" id="KW-1185">Reference proteome</keyword>
<reference evidence="1 2" key="1">
    <citation type="submission" date="2020-08" db="EMBL/GenBank/DDBJ databases">
        <title>A Genomic Blueprint of the Chicken Gut Microbiome.</title>
        <authorList>
            <person name="Gilroy R."/>
            <person name="Ravi A."/>
            <person name="Getino M."/>
            <person name="Pursley I."/>
            <person name="Horton D.L."/>
            <person name="Alikhan N.-F."/>
            <person name="Baker D."/>
            <person name="Gharbi K."/>
            <person name="Hall N."/>
            <person name="Watson M."/>
            <person name="Adriaenssens E.M."/>
            <person name="Foster-Nyarko E."/>
            <person name="Jarju S."/>
            <person name="Secka A."/>
            <person name="Antonio M."/>
            <person name="Oren A."/>
            <person name="Chaudhuri R."/>
            <person name="La Ragione R.M."/>
            <person name="Hildebrand F."/>
            <person name="Pallen M.J."/>
        </authorList>
    </citation>
    <scope>NUCLEOTIDE SEQUENCE [LARGE SCALE GENOMIC DNA]</scope>
    <source>
        <strain evidence="1 2">Sa2CVA6</strain>
    </source>
</reference>
<dbReference type="Proteomes" id="UP000634919">
    <property type="component" value="Unassembled WGS sequence"/>
</dbReference>
<gene>
    <name evidence="1" type="ORF">H9646_17770</name>
</gene>